<dbReference type="PANTHER" id="PTHR30136">
    <property type="entry name" value="HELIX-TURN-HELIX TRANSCRIPTIONAL REGULATOR, ICLR FAMILY"/>
    <property type="match status" value="1"/>
</dbReference>
<evidence type="ECO:0000256" key="1">
    <source>
        <dbReference type="ARBA" id="ARBA00023015"/>
    </source>
</evidence>
<feature type="domain" description="HTH iclR-type" evidence="4">
    <location>
        <begin position="14"/>
        <end position="76"/>
    </location>
</feature>
<dbReference type="Proteomes" id="UP000234530">
    <property type="component" value="Chromosome"/>
</dbReference>
<gene>
    <name evidence="6" type="ORF">CX676_00480</name>
</gene>
<dbReference type="SUPFAM" id="SSF55781">
    <property type="entry name" value="GAF domain-like"/>
    <property type="match status" value="1"/>
</dbReference>
<name>A0A2H5EU52_9RHOB</name>
<dbReference type="InterPro" id="IPR036390">
    <property type="entry name" value="WH_DNA-bd_sf"/>
</dbReference>
<dbReference type="InterPro" id="IPR050707">
    <property type="entry name" value="HTH_MetabolicPath_Reg"/>
</dbReference>
<evidence type="ECO:0000313" key="7">
    <source>
        <dbReference type="Proteomes" id="UP000234530"/>
    </source>
</evidence>
<proteinExistence type="predicted"/>
<dbReference type="Gene3D" id="3.30.450.40">
    <property type="match status" value="1"/>
</dbReference>
<dbReference type="RefSeq" id="WP_101750867.1">
    <property type="nucleotide sequence ID" value="NZ_CP025430.1"/>
</dbReference>
<evidence type="ECO:0000256" key="3">
    <source>
        <dbReference type="ARBA" id="ARBA00023163"/>
    </source>
</evidence>
<keyword evidence="2" id="KW-0238">DNA-binding</keyword>
<keyword evidence="3" id="KW-0804">Transcription</keyword>
<dbReference type="EMBL" id="CP025430">
    <property type="protein sequence ID" value="AUH62823.1"/>
    <property type="molecule type" value="Genomic_DNA"/>
</dbReference>
<keyword evidence="1" id="KW-0805">Transcription regulation</keyword>
<dbReference type="OrthoDB" id="6057486at2"/>
<dbReference type="SUPFAM" id="SSF46785">
    <property type="entry name" value="Winged helix' DNA-binding domain"/>
    <property type="match status" value="1"/>
</dbReference>
<dbReference type="SMART" id="SM00346">
    <property type="entry name" value="HTH_ICLR"/>
    <property type="match status" value="1"/>
</dbReference>
<dbReference type="InterPro" id="IPR005471">
    <property type="entry name" value="Tscrpt_reg_IclR_N"/>
</dbReference>
<dbReference type="Gene3D" id="1.10.10.10">
    <property type="entry name" value="Winged helix-like DNA-binding domain superfamily/Winged helix DNA-binding domain"/>
    <property type="match status" value="1"/>
</dbReference>
<dbReference type="InterPro" id="IPR014757">
    <property type="entry name" value="Tscrpt_reg_IclR_C"/>
</dbReference>
<keyword evidence="7" id="KW-1185">Reference proteome</keyword>
<sequence>MTSDESSEATRYRAPALDKGLDILELLAASSMGLTQAEIAKGLGRGANEIYRMLDTLVRRGYVTRTLDGDRYTLSLRLLVLADIHPPRRRLLDAAEPRMRAFSARAEQSIHLAVMEASEVIISASFSAPGNWRMSLRVGSVIGLFNTGSGMVLAAFQRPDIRARIFRDHRLVPGESALSEADYEARTAAIRAAGNMSGESQTTVGVLNLSCPILDPFGNAIAALTCPYLRRIDSYATPGRDQTLALLREAADEIAREVMGPPHEPAQS</sequence>
<dbReference type="GO" id="GO:0003700">
    <property type="term" value="F:DNA-binding transcription factor activity"/>
    <property type="evidence" value="ECO:0007669"/>
    <property type="project" value="TreeGrafter"/>
</dbReference>
<dbReference type="PROSITE" id="PS51078">
    <property type="entry name" value="ICLR_ED"/>
    <property type="match status" value="1"/>
</dbReference>
<dbReference type="GO" id="GO:0045892">
    <property type="term" value="P:negative regulation of DNA-templated transcription"/>
    <property type="evidence" value="ECO:0007669"/>
    <property type="project" value="TreeGrafter"/>
</dbReference>
<reference evidence="6 7" key="1">
    <citation type="journal article" date="2013" name="Antonie Van Leeuwenhoek">
        <title>Paracoccus zhejiangensis sp. nov., isolated from activated sludge in wastewater-treatment system.</title>
        <authorList>
            <person name="Wu Z.G."/>
            <person name="Zhang D.F."/>
            <person name="Liu Y.L."/>
            <person name="Wang F."/>
            <person name="Jiang X."/>
            <person name="Li C."/>
            <person name="Li S.P."/>
            <person name="Hong Q."/>
            <person name="Li W.J."/>
        </authorList>
    </citation>
    <scope>NUCLEOTIDE SEQUENCE [LARGE SCALE GENOMIC DNA]</scope>
    <source>
        <strain evidence="6 7">J6</strain>
    </source>
</reference>
<dbReference type="PROSITE" id="PS51077">
    <property type="entry name" value="HTH_ICLR"/>
    <property type="match status" value="1"/>
</dbReference>
<evidence type="ECO:0000313" key="6">
    <source>
        <dbReference type="EMBL" id="AUH62823.1"/>
    </source>
</evidence>
<dbReference type="AlphaFoldDB" id="A0A2H5EU52"/>
<evidence type="ECO:0000256" key="2">
    <source>
        <dbReference type="ARBA" id="ARBA00023125"/>
    </source>
</evidence>
<dbReference type="InterPro" id="IPR029016">
    <property type="entry name" value="GAF-like_dom_sf"/>
</dbReference>
<protein>
    <submittedName>
        <fullName evidence="6">IclR family transcriptional regulator</fullName>
    </submittedName>
</protein>
<organism evidence="6 7">
    <name type="scientific">Paracoccus zhejiangensis</name>
    <dbReference type="NCBI Taxonomy" id="1077935"/>
    <lineage>
        <taxon>Bacteria</taxon>
        <taxon>Pseudomonadati</taxon>
        <taxon>Pseudomonadota</taxon>
        <taxon>Alphaproteobacteria</taxon>
        <taxon>Rhodobacterales</taxon>
        <taxon>Paracoccaceae</taxon>
        <taxon>Paracoccus</taxon>
    </lineage>
</organism>
<dbReference type="PANTHER" id="PTHR30136:SF7">
    <property type="entry name" value="HTH-TYPE TRANSCRIPTIONAL REGULATOR KDGR-RELATED"/>
    <property type="match status" value="1"/>
</dbReference>
<feature type="domain" description="IclR-ED" evidence="5">
    <location>
        <begin position="77"/>
        <end position="260"/>
    </location>
</feature>
<dbReference type="InterPro" id="IPR036388">
    <property type="entry name" value="WH-like_DNA-bd_sf"/>
</dbReference>
<dbReference type="Pfam" id="PF09339">
    <property type="entry name" value="HTH_IclR"/>
    <property type="match status" value="1"/>
</dbReference>
<evidence type="ECO:0000259" key="4">
    <source>
        <dbReference type="PROSITE" id="PS51077"/>
    </source>
</evidence>
<dbReference type="Pfam" id="PF01614">
    <property type="entry name" value="IclR_C"/>
    <property type="match status" value="1"/>
</dbReference>
<dbReference type="GO" id="GO:0003677">
    <property type="term" value="F:DNA binding"/>
    <property type="evidence" value="ECO:0007669"/>
    <property type="project" value="UniProtKB-KW"/>
</dbReference>
<accession>A0A2H5EU52</accession>
<dbReference type="KEGG" id="pzh:CX676_00480"/>
<evidence type="ECO:0000259" key="5">
    <source>
        <dbReference type="PROSITE" id="PS51078"/>
    </source>
</evidence>